<evidence type="ECO:0000259" key="2">
    <source>
        <dbReference type="Pfam" id="PF08768"/>
    </source>
</evidence>
<dbReference type="InterPro" id="IPR022939">
    <property type="entry name" value="Nb(III)_bact/plant"/>
</dbReference>
<feature type="domain" description="THAP4-like heme-binding" evidence="2">
    <location>
        <begin position="8"/>
        <end position="177"/>
    </location>
</feature>
<dbReference type="InterPro" id="IPR045165">
    <property type="entry name" value="Nitrobindin"/>
</dbReference>
<dbReference type="SUPFAM" id="SSF50814">
    <property type="entry name" value="Lipocalins"/>
    <property type="match status" value="1"/>
</dbReference>
<dbReference type="CDD" id="cd07828">
    <property type="entry name" value="lipocalin_heme-bd-THAP4-like"/>
    <property type="match status" value="1"/>
</dbReference>
<comment type="caution">
    <text evidence="1">Lacks the conserved His residue that binds heme iron in the nitrobindin family.</text>
</comment>
<dbReference type="PANTHER" id="PTHR15854:SF4">
    <property type="entry name" value="PEROXYNITRITE ISOMERASE THAP4"/>
    <property type="match status" value="1"/>
</dbReference>
<dbReference type="InterPro" id="IPR012674">
    <property type="entry name" value="Calycin"/>
</dbReference>
<dbReference type="Gene3D" id="2.40.128.20">
    <property type="match status" value="1"/>
</dbReference>
<name>A0A840WJY9_9ACTN</name>
<accession>A0A840WJY9</accession>
<dbReference type="Proteomes" id="UP000579647">
    <property type="component" value="Unassembled WGS sequence"/>
</dbReference>
<dbReference type="RefSeq" id="WP_184366581.1">
    <property type="nucleotide sequence ID" value="NZ_BAAAKM010000007.1"/>
</dbReference>
<comment type="similarity">
    <text evidence="1">Belongs to the nitrobindin family.</text>
</comment>
<comment type="caution">
    <text evidence="3">The sequence shown here is derived from an EMBL/GenBank/DDBJ whole genome shotgun (WGS) entry which is preliminary data.</text>
</comment>
<dbReference type="EMBL" id="JACHDO010000001">
    <property type="protein sequence ID" value="MBB5493301.1"/>
    <property type="molecule type" value="Genomic_DNA"/>
</dbReference>
<protein>
    <recommendedName>
        <fullName evidence="1">Ferric nitrobindin-like protein</fullName>
    </recommendedName>
</protein>
<proteinExistence type="inferred from homology"/>
<dbReference type="InterPro" id="IPR014878">
    <property type="entry name" value="THAP4-like_heme-bd"/>
</dbReference>
<evidence type="ECO:0000313" key="4">
    <source>
        <dbReference type="Proteomes" id="UP000579647"/>
    </source>
</evidence>
<evidence type="ECO:0000313" key="3">
    <source>
        <dbReference type="EMBL" id="MBB5493301.1"/>
    </source>
</evidence>
<organism evidence="3 4">
    <name type="scientific">Nocardiopsis metallicus</name>
    <dbReference type="NCBI Taxonomy" id="179819"/>
    <lineage>
        <taxon>Bacteria</taxon>
        <taxon>Bacillati</taxon>
        <taxon>Actinomycetota</taxon>
        <taxon>Actinomycetes</taxon>
        <taxon>Streptosporangiales</taxon>
        <taxon>Nocardiopsidaceae</taxon>
        <taxon>Nocardiopsis</taxon>
    </lineage>
</organism>
<sequence>MDAEVHPDLEKLSFLFGRWEGVGVAGYADEEELQFGQEVEFTVRDGAPYLDYRSRAWRMKADGTLGELITEESGYWRALSAEDSATYAKDDDKNIIHLEVLIAHNEGFIESYLGNVFANRVEMATNAVMHTITGLEVQASHRLYGLFGDNRDTLGYAWDLAARGHDLRSYMSAQLKKANGKKSGPDGE</sequence>
<comment type="caution">
    <text evidence="1">Lacks conserved residue(s) required for the propagation of feature annotation.</text>
</comment>
<gene>
    <name evidence="3" type="ORF">HNR07_004438</name>
</gene>
<dbReference type="PANTHER" id="PTHR15854">
    <property type="entry name" value="THAP4 PROTEIN"/>
    <property type="match status" value="1"/>
</dbReference>
<reference evidence="3 4" key="1">
    <citation type="submission" date="2020-08" db="EMBL/GenBank/DDBJ databases">
        <title>Sequencing the genomes of 1000 actinobacteria strains.</title>
        <authorList>
            <person name="Klenk H.-P."/>
        </authorList>
    </citation>
    <scope>NUCLEOTIDE SEQUENCE [LARGE SCALE GENOMIC DNA]</scope>
    <source>
        <strain evidence="3 4">DSM 44598</strain>
    </source>
</reference>
<dbReference type="Pfam" id="PF08768">
    <property type="entry name" value="THAP4_heme-bd"/>
    <property type="match status" value="1"/>
</dbReference>
<evidence type="ECO:0000256" key="1">
    <source>
        <dbReference type="HAMAP-Rule" id="MF_01297"/>
    </source>
</evidence>
<feature type="short sequence motif" description="GXWXGXG" evidence="1">
    <location>
        <begin position="17"/>
        <end position="23"/>
    </location>
</feature>
<dbReference type="HAMAP" id="MF_01297">
    <property type="entry name" value="nitrobindin"/>
    <property type="match status" value="1"/>
</dbReference>
<dbReference type="AlphaFoldDB" id="A0A840WJY9"/>
<keyword evidence="4" id="KW-1185">Reference proteome</keyword>